<dbReference type="GO" id="GO:0000981">
    <property type="term" value="F:DNA-binding transcription factor activity, RNA polymerase II-specific"/>
    <property type="evidence" value="ECO:0007669"/>
    <property type="project" value="InterPro"/>
</dbReference>
<keyword evidence="4" id="KW-0539">Nucleus</keyword>
<evidence type="ECO:0000256" key="3">
    <source>
        <dbReference type="ARBA" id="ARBA00023163"/>
    </source>
</evidence>
<dbReference type="Gene3D" id="4.10.240.10">
    <property type="entry name" value="Zn(2)-C6 fungal-type DNA-binding domain"/>
    <property type="match status" value="1"/>
</dbReference>
<dbReference type="STRING" id="1036612.A0A1L9TWY9"/>
<dbReference type="AlphaFoldDB" id="A0A1L9TWY9"/>
<dbReference type="Proteomes" id="UP000184356">
    <property type="component" value="Unassembled WGS sequence"/>
</dbReference>
<dbReference type="InterPro" id="IPR021858">
    <property type="entry name" value="Fun_TF"/>
</dbReference>
<dbReference type="InterPro" id="IPR050675">
    <property type="entry name" value="OAF3"/>
</dbReference>
<reference evidence="7" key="1">
    <citation type="journal article" date="2017" name="Genome Biol.">
        <title>Comparative genomics reveals high biological diversity and specific adaptations in the industrially and medically important fungal genus Aspergillus.</title>
        <authorList>
            <person name="de Vries R.P."/>
            <person name="Riley R."/>
            <person name="Wiebenga A."/>
            <person name="Aguilar-Osorio G."/>
            <person name="Amillis S."/>
            <person name="Uchima C.A."/>
            <person name="Anderluh G."/>
            <person name="Asadollahi M."/>
            <person name="Askin M."/>
            <person name="Barry K."/>
            <person name="Battaglia E."/>
            <person name="Bayram O."/>
            <person name="Benocci T."/>
            <person name="Braus-Stromeyer S.A."/>
            <person name="Caldana C."/>
            <person name="Canovas D."/>
            <person name="Cerqueira G.C."/>
            <person name="Chen F."/>
            <person name="Chen W."/>
            <person name="Choi C."/>
            <person name="Clum A."/>
            <person name="Dos Santos R.A."/>
            <person name="Damasio A.R."/>
            <person name="Diallinas G."/>
            <person name="Emri T."/>
            <person name="Fekete E."/>
            <person name="Flipphi M."/>
            <person name="Freyberg S."/>
            <person name="Gallo A."/>
            <person name="Gournas C."/>
            <person name="Habgood R."/>
            <person name="Hainaut M."/>
            <person name="Harispe M.L."/>
            <person name="Henrissat B."/>
            <person name="Hilden K.S."/>
            <person name="Hope R."/>
            <person name="Hossain A."/>
            <person name="Karabika E."/>
            <person name="Karaffa L."/>
            <person name="Karanyi Z."/>
            <person name="Krasevec N."/>
            <person name="Kuo A."/>
            <person name="Kusch H."/>
            <person name="LaButti K."/>
            <person name="Lagendijk E.L."/>
            <person name="Lapidus A."/>
            <person name="Levasseur A."/>
            <person name="Lindquist E."/>
            <person name="Lipzen A."/>
            <person name="Logrieco A.F."/>
            <person name="MacCabe A."/>
            <person name="Maekelae M.R."/>
            <person name="Malavazi I."/>
            <person name="Melin P."/>
            <person name="Meyer V."/>
            <person name="Mielnichuk N."/>
            <person name="Miskei M."/>
            <person name="Molnar A.P."/>
            <person name="Mule G."/>
            <person name="Ngan C.Y."/>
            <person name="Orejas M."/>
            <person name="Orosz E."/>
            <person name="Ouedraogo J.P."/>
            <person name="Overkamp K.M."/>
            <person name="Park H.-S."/>
            <person name="Perrone G."/>
            <person name="Piumi F."/>
            <person name="Punt P.J."/>
            <person name="Ram A.F."/>
            <person name="Ramon A."/>
            <person name="Rauscher S."/>
            <person name="Record E."/>
            <person name="Riano-Pachon D.M."/>
            <person name="Robert V."/>
            <person name="Roehrig J."/>
            <person name="Ruller R."/>
            <person name="Salamov A."/>
            <person name="Salih N.S."/>
            <person name="Samson R.A."/>
            <person name="Sandor E."/>
            <person name="Sanguinetti M."/>
            <person name="Schuetze T."/>
            <person name="Sepcic K."/>
            <person name="Shelest E."/>
            <person name="Sherlock G."/>
            <person name="Sophianopoulou V."/>
            <person name="Squina F.M."/>
            <person name="Sun H."/>
            <person name="Susca A."/>
            <person name="Todd R.B."/>
            <person name="Tsang A."/>
            <person name="Unkles S.E."/>
            <person name="van de Wiele N."/>
            <person name="van Rossen-Uffink D."/>
            <person name="Oliveira J.V."/>
            <person name="Vesth T.C."/>
            <person name="Visser J."/>
            <person name="Yu J.-H."/>
            <person name="Zhou M."/>
            <person name="Andersen M.R."/>
            <person name="Archer D.B."/>
            <person name="Baker S.E."/>
            <person name="Benoit I."/>
            <person name="Brakhage A.A."/>
            <person name="Braus G.H."/>
            <person name="Fischer R."/>
            <person name="Frisvad J.C."/>
            <person name="Goldman G.H."/>
            <person name="Houbraken J."/>
            <person name="Oakley B."/>
            <person name="Pocsi I."/>
            <person name="Scazzocchio C."/>
            <person name="Seiboth B."/>
            <person name="vanKuyk P.A."/>
            <person name="Wortman J."/>
            <person name="Dyer P.S."/>
            <person name="Grigoriev I.V."/>
        </authorList>
    </citation>
    <scope>NUCLEOTIDE SEQUENCE [LARGE SCALE GENOMIC DNA]</scope>
    <source>
        <strain evidence="7">CBS 593.65</strain>
    </source>
</reference>
<dbReference type="GeneID" id="63767362"/>
<proteinExistence type="predicted"/>
<dbReference type="InterPro" id="IPR036864">
    <property type="entry name" value="Zn2-C6_fun-type_DNA-bd_sf"/>
</dbReference>
<evidence type="ECO:0000259" key="5">
    <source>
        <dbReference type="PROSITE" id="PS50048"/>
    </source>
</evidence>
<evidence type="ECO:0000256" key="2">
    <source>
        <dbReference type="ARBA" id="ARBA00023125"/>
    </source>
</evidence>
<dbReference type="EMBL" id="KV878582">
    <property type="protein sequence ID" value="OJJ63947.1"/>
    <property type="molecule type" value="Genomic_DNA"/>
</dbReference>
<dbReference type="OrthoDB" id="3477330at2759"/>
<gene>
    <name evidence="6" type="ORF">ASPSYDRAFT_83982</name>
</gene>
<dbReference type="Pfam" id="PF00172">
    <property type="entry name" value="Zn_clus"/>
    <property type="match status" value="1"/>
</dbReference>
<keyword evidence="3" id="KW-0804">Transcription</keyword>
<dbReference type="GO" id="GO:0003677">
    <property type="term" value="F:DNA binding"/>
    <property type="evidence" value="ECO:0007669"/>
    <property type="project" value="UniProtKB-KW"/>
</dbReference>
<protein>
    <recommendedName>
        <fullName evidence="5">Zn(2)-C6 fungal-type domain-containing protein</fullName>
    </recommendedName>
</protein>
<dbReference type="PANTHER" id="PTHR31069">
    <property type="entry name" value="OLEATE-ACTIVATED TRANSCRIPTION FACTOR 1-RELATED"/>
    <property type="match status" value="1"/>
</dbReference>
<dbReference type="PANTHER" id="PTHR31069:SF32">
    <property type="entry name" value="ARGININE METABOLISM REGULATION PROTEIN II"/>
    <property type="match status" value="1"/>
</dbReference>
<feature type="domain" description="Zn(2)-C6 fungal-type" evidence="5">
    <location>
        <begin position="10"/>
        <end position="38"/>
    </location>
</feature>
<evidence type="ECO:0000256" key="1">
    <source>
        <dbReference type="ARBA" id="ARBA00023015"/>
    </source>
</evidence>
<keyword evidence="2" id="KW-0238">DNA-binding</keyword>
<dbReference type="RefSeq" id="XP_040707753.1">
    <property type="nucleotide sequence ID" value="XM_040851289.1"/>
</dbReference>
<evidence type="ECO:0000256" key="4">
    <source>
        <dbReference type="ARBA" id="ARBA00023242"/>
    </source>
</evidence>
<keyword evidence="1" id="KW-0805">Transcription regulation</keyword>
<evidence type="ECO:0000313" key="7">
    <source>
        <dbReference type="Proteomes" id="UP000184356"/>
    </source>
</evidence>
<organism evidence="6 7">
    <name type="scientific">Aspergillus sydowii CBS 593.65</name>
    <dbReference type="NCBI Taxonomy" id="1036612"/>
    <lineage>
        <taxon>Eukaryota</taxon>
        <taxon>Fungi</taxon>
        <taxon>Dikarya</taxon>
        <taxon>Ascomycota</taxon>
        <taxon>Pezizomycotina</taxon>
        <taxon>Eurotiomycetes</taxon>
        <taxon>Eurotiomycetidae</taxon>
        <taxon>Eurotiales</taxon>
        <taxon>Aspergillaceae</taxon>
        <taxon>Aspergillus</taxon>
        <taxon>Aspergillus subgen. Nidulantes</taxon>
    </lineage>
</organism>
<dbReference type="SMART" id="SM00066">
    <property type="entry name" value="GAL4"/>
    <property type="match status" value="1"/>
</dbReference>
<dbReference type="PROSITE" id="PS00463">
    <property type="entry name" value="ZN2_CY6_FUNGAL_1"/>
    <property type="match status" value="1"/>
</dbReference>
<dbReference type="PROSITE" id="PS50048">
    <property type="entry name" value="ZN2_CY6_FUNGAL_2"/>
    <property type="match status" value="1"/>
</dbReference>
<dbReference type="Pfam" id="PF11951">
    <property type="entry name" value="Fungal_trans_2"/>
    <property type="match status" value="1"/>
</dbReference>
<dbReference type="GO" id="GO:0008270">
    <property type="term" value="F:zinc ion binding"/>
    <property type="evidence" value="ECO:0007669"/>
    <property type="project" value="InterPro"/>
</dbReference>
<name>A0A1L9TWY9_9EURO</name>
<dbReference type="VEuPathDB" id="FungiDB:ASPSYDRAFT_83982"/>
<keyword evidence="7" id="KW-1185">Reference proteome</keyword>
<dbReference type="InterPro" id="IPR001138">
    <property type="entry name" value="Zn2Cys6_DnaBD"/>
</dbReference>
<accession>A0A1L9TWY9</accession>
<dbReference type="SUPFAM" id="SSF57701">
    <property type="entry name" value="Zn2/Cys6 DNA-binding domain"/>
    <property type="match status" value="1"/>
</dbReference>
<sequence>MLSRSRTLTGCGTCRNRHVKCDEARPICHNCQQQGLACLGYERQLNWASDDKDRVFRRPLFSETEQQKMSQMTRNGLGKQSASAALANLELESVEVDTFKGPFGVLVLSGASTDAKYDEPQLDQMEPGQLEWELLWPTIARDTSMLDGMYDVTEAGIVSDSLLNVDPESLLPSFDLTYQSASLSLTPLPSLEISASTSIPPEAADLLRYFKEKVISLSFPLKNCRKCPWQAVHLPAAMSAFAELSVHHTTSHTRLSLFYSLLAASCLHKYARDQSASGLEISANRFKEAAKQHLESALNEEVLGARRAKYKEILMAVLSMVMLSIFNGENSSAQAFLVDAEYLIRIRGLPKPHKSLKVRSLHHVYTFLRIMAESTCGCALLDICPERPSASLLSIEPSPDSLRSFRVANDILDAEIDITLAKGKKIGHNDIHLEVMGQWDDTLFPDIYGIPESLMALLSQVIRLANEQELLNRGGPTVDARIAGELKRRASLLEKYILSWESSPKFKSAAIKDDQATDVSQNQKIQTATDFMVQAMHQALILFYYRRVPNISALILQDTVRNCLDFLTRYETARVEESVAAAPFTHTPDSAILWPGFVAACEALDPALQKGLLDWLVATGHRTSLGPFSAAVGTAQCVWKARSETKDYTLSWFDVMKHERCPIIAT</sequence>
<evidence type="ECO:0000313" key="6">
    <source>
        <dbReference type="EMBL" id="OJJ63947.1"/>
    </source>
</evidence>
<dbReference type="CDD" id="cd00067">
    <property type="entry name" value="GAL4"/>
    <property type="match status" value="1"/>
</dbReference>